<proteinExistence type="predicted"/>
<geneLocation type="plasmid" evidence="1 2">
    <name>p_1</name>
</geneLocation>
<evidence type="ECO:0000313" key="2">
    <source>
        <dbReference type="Proteomes" id="UP000515465"/>
    </source>
</evidence>
<reference evidence="2" key="1">
    <citation type="journal article" date="2020" name="Mol. Plant Microbe">
        <title>Rhizobial microsymbionts of the narrowly endemic Oxytropis species growing in Kamchatka are characterized by significant genetic diversity and possess a set of genes that are associated with T3SS and T6SS secretion systems and can affect the development of symbiosis.</title>
        <authorList>
            <person name="Safronova V."/>
            <person name="Guro P."/>
            <person name="Sazanova A."/>
            <person name="Kuznetsova I."/>
            <person name="Belimov A."/>
            <person name="Yakubov V."/>
            <person name="Chirak E."/>
            <person name="Afonin A."/>
            <person name="Gogolev Y."/>
            <person name="Andronov E."/>
            <person name="Tikhonovich I."/>
        </authorList>
    </citation>
    <scope>NUCLEOTIDE SEQUENCE [LARGE SCALE GENOMIC DNA]</scope>
    <source>
        <strain evidence="2">583</strain>
        <plasmid evidence="2">p_1</plasmid>
    </source>
</reference>
<dbReference type="Proteomes" id="UP000515465">
    <property type="component" value="Plasmid p_1"/>
</dbReference>
<evidence type="ECO:0000313" key="1">
    <source>
        <dbReference type="EMBL" id="QND62062.1"/>
    </source>
</evidence>
<name>A0A7G6T5N0_9HYPH</name>
<dbReference type="AlphaFoldDB" id="A0A7G6T5N0"/>
<dbReference type="Pfam" id="PF11903">
    <property type="entry name" value="ParD_like"/>
    <property type="match status" value="1"/>
</dbReference>
<accession>A0A7G6T5N0</accession>
<dbReference type="InterPro" id="IPR021831">
    <property type="entry name" value="ParD-like"/>
</dbReference>
<protein>
    <recommendedName>
        <fullName evidence="3">ParD-like family protein</fullName>
    </recommendedName>
</protein>
<dbReference type="EMBL" id="CP050299">
    <property type="protein sequence ID" value="QND62062.1"/>
    <property type="molecule type" value="Genomic_DNA"/>
</dbReference>
<keyword evidence="1" id="KW-0614">Plasmid</keyword>
<sequence>MPTKTKPSPNSPARQPKIDFASVKLSSALVNLAREDAPVFSRSIGGQLEHWARIGRAIEQAPGFTLDRVRAALEGRFDPALLADQERTHYYDLLDDVMLAPSSEETAAMALLGRSAGAAGYDAHGRLVRVAGDGNTVVIEE</sequence>
<evidence type="ECO:0008006" key="3">
    <source>
        <dbReference type="Google" id="ProtNLM"/>
    </source>
</evidence>
<organism evidence="1 2">
    <name type="scientific">Mesorhizobium huakuii</name>
    <dbReference type="NCBI Taxonomy" id="28104"/>
    <lineage>
        <taxon>Bacteria</taxon>
        <taxon>Pseudomonadati</taxon>
        <taxon>Pseudomonadota</taxon>
        <taxon>Alphaproteobacteria</taxon>
        <taxon>Hyphomicrobiales</taxon>
        <taxon>Phyllobacteriaceae</taxon>
        <taxon>Mesorhizobium</taxon>
    </lineage>
</organism>
<dbReference type="RefSeq" id="WP_183455380.1">
    <property type="nucleotide sequence ID" value="NZ_CP050299.1"/>
</dbReference>
<gene>
    <name evidence="1" type="ORF">HB778_38880</name>
</gene>